<comment type="caution">
    <text evidence="10">The sequence shown here is derived from an EMBL/GenBank/DDBJ whole genome shotgun (WGS) entry which is preliminary data.</text>
</comment>
<evidence type="ECO:0000256" key="2">
    <source>
        <dbReference type="ARBA" id="ARBA00022670"/>
    </source>
</evidence>
<keyword evidence="11" id="KW-1185">Reference proteome</keyword>
<evidence type="ECO:0000256" key="5">
    <source>
        <dbReference type="ARBA" id="ARBA00022801"/>
    </source>
</evidence>
<feature type="domain" description="Peptidase C-terminal archaeal/bacterial" evidence="8">
    <location>
        <begin position="462"/>
        <end position="515"/>
    </location>
</feature>
<dbReference type="RefSeq" id="WP_347612468.1">
    <property type="nucleotide sequence ID" value="NZ_JBDPZC010000012.1"/>
</dbReference>
<keyword evidence="4 7" id="KW-0732">Signal</keyword>
<feature type="chain" id="PRO_5046592436" evidence="7">
    <location>
        <begin position="26"/>
        <end position="539"/>
    </location>
</feature>
<protein>
    <submittedName>
        <fullName evidence="10">M20/M25/M40 family metallo-hydrolase</fullName>
    </submittedName>
</protein>
<keyword evidence="1" id="KW-0031">Aminopeptidase</keyword>
<evidence type="ECO:0000256" key="4">
    <source>
        <dbReference type="ARBA" id="ARBA00022729"/>
    </source>
</evidence>
<dbReference type="EMBL" id="JBDPZC010000012">
    <property type="protein sequence ID" value="MEO3715166.1"/>
    <property type="molecule type" value="Genomic_DNA"/>
</dbReference>
<dbReference type="PANTHER" id="PTHR12147:SF56">
    <property type="entry name" value="AMINOPEPTIDASE YDR415C-RELATED"/>
    <property type="match status" value="1"/>
</dbReference>
<sequence>MQRKNALSALALAASLFCLSVPAQAGDKVWISLGDGAYSELQKLQPGARATASVAVSEAQLRRGDIAGLATPSAALKAEKLHLVQIDEDLLPALSTALHENQHRCGGYMHHASERDGRRALDLHAGSRTNARILTDRSTLATRPSYVIDQQTVVNPMLSQMQASNIVQTISDLSNNYSNRYYQTSGGSNASDWLKNKWLTMANGRTDITVEQFTHSGWKQKSVIATIKGTDNGSEIVVLGGHLDSINQSGTSETTRAPGADDDASGVASLTEIYRTLLASNYKPRRTIKFMAYAAEEVGLRGSAEIANSFSAAGANVVGVMQLDMTNYKGSASDIYIFTDYTDSAQNTFVTNLIKTYLPTLTVGTDRCGYACSDHASWNAKGYATTMPFESSMSGDNKNIHTANDTLANSDSTGAHSLKFARMGLAYAVELGSDGPTTTPANRTETFTGSLSAGQTKSYGPFKVAAGGSLKLSTTGTGDIDIYGKLGAVPTTSSYGCKSDGSTATETCTINVTTNSDGYVLVKGYTAGSYTLTVTYRPQ</sequence>
<evidence type="ECO:0000256" key="1">
    <source>
        <dbReference type="ARBA" id="ARBA00022438"/>
    </source>
</evidence>
<dbReference type="SUPFAM" id="SSF53187">
    <property type="entry name" value="Zn-dependent exopeptidases"/>
    <property type="match status" value="1"/>
</dbReference>
<dbReference type="PANTHER" id="PTHR12147">
    <property type="entry name" value="METALLOPEPTIDASE M28 FAMILY MEMBER"/>
    <property type="match status" value="1"/>
</dbReference>
<dbReference type="InterPro" id="IPR045175">
    <property type="entry name" value="M28_fam"/>
</dbReference>
<evidence type="ECO:0000256" key="6">
    <source>
        <dbReference type="ARBA" id="ARBA00022833"/>
    </source>
</evidence>
<dbReference type="Gene3D" id="3.40.630.10">
    <property type="entry name" value="Zn peptidases"/>
    <property type="match status" value="1"/>
</dbReference>
<dbReference type="Pfam" id="PF04389">
    <property type="entry name" value="Peptidase_M28"/>
    <property type="match status" value="1"/>
</dbReference>
<proteinExistence type="predicted"/>
<dbReference type="Gene3D" id="2.60.120.380">
    <property type="match status" value="1"/>
</dbReference>
<dbReference type="InterPro" id="IPR012189">
    <property type="entry name" value="Pept_M28E_Ap1"/>
</dbReference>
<accession>A0ABV0GJE7</accession>
<keyword evidence="3" id="KW-0479">Metal-binding</keyword>
<dbReference type="Pfam" id="PF04151">
    <property type="entry name" value="PPC"/>
    <property type="match status" value="1"/>
</dbReference>
<evidence type="ECO:0000259" key="9">
    <source>
        <dbReference type="Pfam" id="PF04389"/>
    </source>
</evidence>
<reference evidence="10 11" key="1">
    <citation type="submission" date="2024-05" db="EMBL/GenBank/DDBJ databases">
        <title>Roseateles sp. 2.12 16S ribosomal RNA gene Genome sequencing and assembly.</title>
        <authorList>
            <person name="Woo H."/>
        </authorList>
    </citation>
    <scope>NUCLEOTIDE SEQUENCE [LARGE SCALE GENOMIC DNA]</scope>
    <source>
        <strain evidence="10 11">2.12</strain>
    </source>
</reference>
<evidence type="ECO:0000256" key="3">
    <source>
        <dbReference type="ARBA" id="ARBA00022723"/>
    </source>
</evidence>
<evidence type="ECO:0000313" key="11">
    <source>
        <dbReference type="Proteomes" id="UP001462640"/>
    </source>
</evidence>
<keyword evidence="6" id="KW-0862">Zinc</keyword>
<organism evidence="10 11">
    <name type="scientific">Roseateles flavus</name>
    <dbReference type="NCBI Taxonomy" id="3149041"/>
    <lineage>
        <taxon>Bacteria</taxon>
        <taxon>Pseudomonadati</taxon>
        <taxon>Pseudomonadota</taxon>
        <taxon>Betaproteobacteria</taxon>
        <taxon>Burkholderiales</taxon>
        <taxon>Sphaerotilaceae</taxon>
        <taxon>Roseateles</taxon>
    </lineage>
</organism>
<feature type="signal peptide" evidence="7">
    <location>
        <begin position="1"/>
        <end position="25"/>
    </location>
</feature>
<name>A0ABV0GJE7_9BURK</name>
<dbReference type="InterPro" id="IPR007484">
    <property type="entry name" value="Peptidase_M28"/>
</dbReference>
<feature type="domain" description="Peptidase M28" evidence="9">
    <location>
        <begin position="223"/>
        <end position="417"/>
    </location>
</feature>
<dbReference type="PIRSF" id="PIRSF036685">
    <property type="entry name" value="BacLeuNPeptidase"/>
    <property type="match status" value="1"/>
</dbReference>
<gene>
    <name evidence="10" type="ORF">ABDJ40_20555</name>
</gene>
<keyword evidence="2" id="KW-0645">Protease</keyword>
<evidence type="ECO:0000259" key="8">
    <source>
        <dbReference type="Pfam" id="PF04151"/>
    </source>
</evidence>
<dbReference type="Proteomes" id="UP001462640">
    <property type="component" value="Unassembled WGS sequence"/>
</dbReference>
<dbReference type="InterPro" id="IPR007280">
    <property type="entry name" value="Peptidase_C_arc/bac"/>
</dbReference>
<evidence type="ECO:0000313" key="10">
    <source>
        <dbReference type="EMBL" id="MEO3715166.1"/>
    </source>
</evidence>
<evidence type="ECO:0000256" key="7">
    <source>
        <dbReference type="SAM" id="SignalP"/>
    </source>
</evidence>
<keyword evidence="5" id="KW-0378">Hydrolase</keyword>